<reference evidence="5" key="1">
    <citation type="submission" date="2025-08" db="UniProtKB">
        <authorList>
            <consortium name="Ensembl"/>
        </authorList>
    </citation>
    <scope>IDENTIFICATION</scope>
</reference>
<reference evidence="5" key="2">
    <citation type="submission" date="2025-09" db="UniProtKB">
        <authorList>
            <consortium name="Ensembl"/>
        </authorList>
    </citation>
    <scope>IDENTIFICATION</scope>
</reference>
<keyword evidence="1" id="KW-1015">Disulfide bond</keyword>
<feature type="domain" description="Fibronectin type-I" evidence="4">
    <location>
        <begin position="91"/>
        <end position="132"/>
    </location>
</feature>
<name>A0A3Q3AHV7_KRYMA</name>
<dbReference type="GO" id="GO:0005576">
    <property type="term" value="C:extracellular region"/>
    <property type="evidence" value="ECO:0007669"/>
    <property type="project" value="InterPro"/>
</dbReference>
<evidence type="ECO:0000313" key="5">
    <source>
        <dbReference type="Ensembl" id="ENSKMAP00000015735.1"/>
    </source>
</evidence>
<evidence type="ECO:0000313" key="6">
    <source>
        <dbReference type="Proteomes" id="UP000264800"/>
    </source>
</evidence>
<dbReference type="CDD" id="cd00061">
    <property type="entry name" value="FN1"/>
    <property type="match status" value="1"/>
</dbReference>
<evidence type="ECO:0000259" key="4">
    <source>
        <dbReference type="PROSITE" id="PS51091"/>
    </source>
</evidence>
<evidence type="ECO:0000256" key="2">
    <source>
        <dbReference type="ARBA" id="ARBA00023180"/>
    </source>
</evidence>
<evidence type="ECO:0000256" key="3">
    <source>
        <dbReference type="SAM" id="SignalP"/>
    </source>
</evidence>
<dbReference type="Gene3D" id="2.10.70.10">
    <property type="entry name" value="Complement Module, domain 1"/>
    <property type="match status" value="2"/>
</dbReference>
<dbReference type="PROSITE" id="PS01253">
    <property type="entry name" value="FN1_1"/>
    <property type="match status" value="1"/>
</dbReference>
<sequence>MRRGALSGFLVALCLICAVRGSPKKSRRQSGQFQVEPNLHDAADLSPGCEENGLSYRLNQRWEKPYRGSTLVCTCNGAAGVNCKTKPQEEETCYDKDNSRTYRVGETYERPKDGMMWDCTCIGSGKITCTIASESLQFINLCLNHNTQPVSGSGRHLQQVRYY</sequence>
<keyword evidence="2" id="KW-0325">Glycoprotein</keyword>
<dbReference type="InterPro" id="IPR000083">
    <property type="entry name" value="Fibronectin_type1"/>
</dbReference>
<organism evidence="5 6">
    <name type="scientific">Kryptolebias marmoratus</name>
    <name type="common">Mangrove killifish</name>
    <name type="synonym">Rivulus marmoratus</name>
    <dbReference type="NCBI Taxonomy" id="37003"/>
    <lineage>
        <taxon>Eukaryota</taxon>
        <taxon>Metazoa</taxon>
        <taxon>Chordata</taxon>
        <taxon>Craniata</taxon>
        <taxon>Vertebrata</taxon>
        <taxon>Euteleostomi</taxon>
        <taxon>Actinopterygii</taxon>
        <taxon>Neopterygii</taxon>
        <taxon>Teleostei</taxon>
        <taxon>Neoteleostei</taxon>
        <taxon>Acanthomorphata</taxon>
        <taxon>Ovalentaria</taxon>
        <taxon>Atherinomorphae</taxon>
        <taxon>Cyprinodontiformes</taxon>
        <taxon>Rivulidae</taxon>
        <taxon>Kryptolebias</taxon>
    </lineage>
</organism>
<keyword evidence="6" id="KW-1185">Reference proteome</keyword>
<accession>A0A3Q3AHV7</accession>
<dbReference type="Proteomes" id="UP000264800">
    <property type="component" value="Unplaced"/>
</dbReference>
<dbReference type="GeneTree" id="ENSGT00940000155126"/>
<dbReference type="SUPFAM" id="SSF57603">
    <property type="entry name" value="FnI-like domain"/>
    <property type="match status" value="2"/>
</dbReference>
<keyword evidence="3" id="KW-0732">Signal</keyword>
<dbReference type="Pfam" id="PF00039">
    <property type="entry name" value="fn1"/>
    <property type="match status" value="2"/>
</dbReference>
<evidence type="ECO:0000256" key="1">
    <source>
        <dbReference type="ARBA" id="ARBA00023157"/>
    </source>
</evidence>
<dbReference type="AlphaFoldDB" id="A0A3Q3AHV7"/>
<protein>
    <recommendedName>
        <fullName evidence="4">Fibronectin type-I domain-containing protein</fullName>
    </recommendedName>
</protein>
<dbReference type="PROSITE" id="PS51091">
    <property type="entry name" value="FN1_2"/>
    <property type="match status" value="1"/>
</dbReference>
<feature type="chain" id="PRO_5018527931" description="Fibronectin type-I domain-containing protein" evidence="3">
    <location>
        <begin position="22"/>
        <end position="163"/>
    </location>
</feature>
<dbReference type="Ensembl" id="ENSKMAT00000015962.1">
    <property type="protein sequence ID" value="ENSKMAP00000015735.1"/>
    <property type="gene ID" value="ENSKMAG00000011749.1"/>
</dbReference>
<proteinExistence type="predicted"/>
<dbReference type="SMART" id="SM00058">
    <property type="entry name" value="FN1"/>
    <property type="match status" value="2"/>
</dbReference>
<feature type="signal peptide" evidence="3">
    <location>
        <begin position="1"/>
        <end position="21"/>
    </location>
</feature>